<name>A0AAV5RWR3_MAUHU</name>
<sequence>MGVRIGIFNGEEILLDQRGRVMPLLPLEHNTRMFMHQWFRTSTHRERATRRADSAHAASSCRLELAGTFTANRRQVRRPDAPRFLYRQLRGHSLHSALLCDLDSPADLCLWSGRAFSYLHPLADLAALSGRRSRRAPGAAPRIVDIDATVTGSGDNQLIQVVLTLEHACVALLTYESATLDVCSESCYWLPLPRGAGTRITGVHTLHLPYYLLVSTDRGLFCYSLGRSTWYDLGLPPGLCNRNFSYSMRGTQLLVSNGVDCIWHVEDVLATEMEVELYDFTSIFRSEEMLERVVSVQFQSFVVETNQRFMEVRAHAGDYIDFLQILMKPSKHTIAMAAPDMTRVSLIDRSQYALSLSVYIRQFNHAQTKLVAYVDLQRDSLNPSRAPIRRQIHHAQYNDAEGTVTIFHSAPLVIDTFKITPSTPDSVPTSAMRATLAQYGPPPAPVHPTSGRLAAMSARATRRDQAALDAMSAIFASPGQSTRSAQTSRSTPR</sequence>
<accession>A0AAV5RWR3</accession>
<reference evidence="2 3" key="1">
    <citation type="journal article" date="2023" name="Elife">
        <title>Identification of key yeast species and microbe-microbe interactions impacting larval growth of Drosophila in the wild.</title>
        <authorList>
            <person name="Mure A."/>
            <person name="Sugiura Y."/>
            <person name="Maeda R."/>
            <person name="Honda K."/>
            <person name="Sakurai N."/>
            <person name="Takahashi Y."/>
            <person name="Watada M."/>
            <person name="Katoh T."/>
            <person name="Gotoh A."/>
            <person name="Gotoh Y."/>
            <person name="Taniguchi I."/>
            <person name="Nakamura K."/>
            <person name="Hayashi T."/>
            <person name="Katayama T."/>
            <person name="Uemura T."/>
            <person name="Hattori Y."/>
        </authorList>
    </citation>
    <scope>NUCLEOTIDE SEQUENCE [LARGE SCALE GENOMIC DNA]</scope>
    <source>
        <strain evidence="2 3">KH-74</strain>
    </source>
</reference>
<evidence type="ECO:0000313" key="3">
    <source>
        <dbReference type="Proteomes" id="UP001377567"/>
    </source>
</evidence>
<comment type="caution">
    <text evidence="2">The sequence shown here is derived from an EMBL/GenBank/DDBJ whole genome shotgun (WGS) entry which is preliminary data.</text>
</comment>
<evidence type="ECO:0000313" key="2">
    <source>
        <dbReference type="EMBL" id="GMM55875.1"/>
    </source>
</evidence>
<feature type="compositionally biased region" description="Low complexity" evidence="1">
    <location>
        <begin position="480"/>
        <end position="493"/>
    </location>
</feature>
<dbReference type="Proteomes" id="UP001377567">
    <property type="component" value="Unassembled WGS sequence"/>
</dbReference>
<protein>
    <submittedName>
        <fullName evidence="2">Uncharacterized protein</fullName>
    </submittedName>
</protein>
<organism evidence="2 3">
    <name type="scientific">Maudiozyma humilis</name>
    <name type="common">Sour dough yeast</name>
    <name type="synonym">Kazachstania humilis</name>
    <dbReference type="NCBI Taxonomy" id="51915"/>
    <lineage>
        <taxon>Eukaryota</taxon>
        <taxon>Fungi</taxon>
        <taxon>Dikarya</taxon>
        <taxon>Ascomycota</taxon>
        <taxon>Saccharomycotina</taxon>
        <taxon>Saccharomycetes</taxon>
        <taxon>Saccharomycetales</taxon>
        <taxon>Saccharomycetaceae</taxon>
        <taxon>Maudiozyma</taxon>
    </lineage>
</organism>
<dbReference type="EMBL" id="BTGD01000006">
    <property type="protein sequence ID" value="GMM55875.1"/>
    <property type="molecule type" value="Genomic_DNA"/>
</dbReference>
<dbReference type="AlphaFoldDB" id="A0AAV5RWR3"/>
<feature type="region of interest" description="Disordered" evidence="1">
    <location>
        <begin position="474"/>
        <end position="493"/>
    </location>
</feature>
<proteinExistence type="predicted"/>
<gene>
    <name evidence="2" type="ORF">DAKH74_024910</name>
</gene>
<keyword evidence="3" id="KW-1185">Reference proteome</keyword>
<evidence type="ECO:0000256" key="1">
    <source>
        <dbReference type="SAM" id="MobiDB-lite"/>
    </source>
</evidence>